<dbReference type="PANTHER" id="PTHR22911">
    <property type="entry name" value="ACYL-MALONYL CONDENSING ENZYME-RELATED"/>
    <property type="match status" value="1"/>
</dbReference>
<dbReference type="PANTHER" id="PTHR22911:SF6">
    <property type="entry name" value="SOLUTE CARRIER FAMILY 35 MEMBER G1"/>
    <property type="match status" value="1"/>
</dbReference>
<evidence type="ECO:0000256" key="1">
    <source>
        <dbReference type="ARBA" id="ARBA00004141"/>
    </source>
</evidence>
<proteinExistence type="predicted"/>
<feature type="transmembrane region" description="Helical" evidence="5">
    <location>
        <begin position="347"/>
        <end position="364"/>
    </location>
</feature>
<dbReference type="InterPro" id="IPR000620">
    <property type="entry name" value="EamA_dom"/>
</dbReference>
<dbReference type="SUPFAM" id="SSF103481">
    <property type="entry name" value="Multidrug resistance efflux transporter EmrE"/>
    <property type="match status" value="2"/>
</dbReference>
<dbReference type="InterPro" id="IPR037185">
    <property type="entry name" value="EmrE-like"/>
</dbReference>
<feature type="transmembrane region" description="Helical" evidence="5">
    <location>
        <begin position="146"/>
        <end position="163"/>
    </location>
</feature>
<keyword evidence="3 5" id="KW-1133">Transmembrane helix</keyword>
<feature type="transmembrane region" description="Helical" evidence="5">
    <location>
        <begin position="312"/>
        <end position="335"/>
    </location>
</feature>
<feature type="domain" description="EamA" evidence="6">
    <location>
        <begin position="251"/>
        <end position="386"/>
    </location>
</feature>
<feature type="transmembrane region" description="Helical" evidence="5">
    <location>
        <begin position="175"/>
        <end position="193"/>
    </location>
</feature>
<comment type="subcellular location">
    <subcellularLocation>
        <location evidence="1">Membrane</location>
        <topology evidence="1">Multi-pass membrane protein</topology>
    </subcellularLocation>
</comment>
<evidence type="ECO:0000256" key="4">
    <source>
        <dbReference type="ARBA" id="ARBA00023136"/>
    </source>
</evidence>
<accession>A0A1B7TAB1</accession>
<evidence type="ECO:0000259" key="6">
    <source>
        <dbReference type="Pfam" id="PF00892"/>
    </source>
</evidence>
<evidence type="ECO:0000256" key="2">
    <source>
        <dbReference type="ARBA" id="ARBA00022692"/>
    </source>
</evidence>
<protein>
    <recommendedName>
        <fullName evidence="6">EamA domain-containing protein</fullName>
    </recommendedName>
</protein>
<evidence type="ECO:0000313" key="8">
    <source>
        <dbReference type="Proteomes" id="UP000092321"/>
    </source>
</evidence>
<dbReference type="Proteomes" id="UP000092321">
    <property type="component" value="Unassembled WGS sequence"/>
</dbReference>
<feature type="transmembrane region" description="Helical" evidence="5">
    <location>
        <begin position="370"/>
        <end position="388"/>
    </location>
</feature>
<name>A0A1B7TAB1_9ASCO</name>
<feature type="domain" description="EamA" evidence="6">
    <location>
        <begin position="105"/>
        <end position="216"/>
    </location>
</feature>
<keyword evidence="4 5" id="KW-0472">Membrane</keyword>
<gene>
    <name evidence="7" type="ORF">HANVADRAFT_53751</name>
</gene>
<dbReference type="GO" id="GO:0016020">
    <property type="term" value="C:membrane"/>
    <property type="evidence" value="ECO:0007669"/>
    <property type="project" value="UniProtKB-SubCell"/>
</dbReference>
<feature type="transmembrane region" description="Helical" evidence="5">
    <location>
        <begin position="250"/>
        <end position="270"/>
    </location>
</feature>
<sequence length="434" mass="49026">MSSNNNNLTIKDSTDIIQPEDFTLPTETHTNNSKNANSSNNNYSKRIVVTDTNDNTGIYFLLVAQFFNTIMSLSTKLLVTDHLRHEQNQTTTLDSEDNNSSIEDSIHPFEILFVRMAITLFFSFIYTRRNNITIFFKESGFPIVKLLLCARGTFGFMGAFGLYSSLKYLSISDAISLTFLAPLFASILAHFFLKEKYYRVEAYCSIVALIGVLLITRPSFFHLSETASTAPIESETGTDGIIEGNAQQRVIGSLYGIFGVIGGSTIYIIIKKIGNRADAILSVTYFSIIVCIISFFGVMFSPSLHFKLPNSKMQWCLFLVIGISGFVMQFFLTIGIQREKRTSRSSLIIYTQLIYGIFWEVLFFRHFPDALSIIGMFIILACTVVATLKKQKKNYSQQTQEQKSDFLKENNDVEVDFELDDLETTTPKDPARTV</sequence>
<evidence type="ECO:0000313" key="7">
    <source>
        <dbReference type="EMBL" id="OBA25676.1"/>
    </source>
</evidence>
<keyword evidence="2 5" id="KW-0812">Transmembrane</keyword>
<dbReference type="OrthoDB" id="306876at2759"/>
<evidence type="ECO:0000256" key="5">
    <source>
        <dbReference type="SAM" id="Phobius"/>
    </source>
</evidence>
<dbReference type="AlphaFoldDB" id="A0A1B7TAB1"/>
<dbReference type="EMBL" id="LXPE01000055">
    <property type="protein sequence ID" value="OBA25676.1"/>
    <property type="molecule type" value="Genomic_DNA"/>
</dbReference>
<dbReference type="Pfam" id="PF00892">
    <property type="entry name" value="EamA"/>
    <property type="match status" value="2"/>
</dbReference>
<organism evidence="7 8">
    <name type="scientific">Hanseniaspora valbyensis NRRL Y-1626</name>
    <dbReference type="NCBI Taxonomy" id="766949"/>
    <lineage>
        <taxon>Eukaryota</taxon>
        <taxon>Fungi</taxon>
        <taxon>Dikarya</taxon>
        <taxon>Ascomycota</taxon>
        <taxon>Saccharomycotina</taxon>
        <taxon>Saccharomycetes</taxon>
        <taxon>Saccharomycodales</taxon>
        <taxon>Saccharomycodaceae</taxon>
        <taxon>Hanseniaspora</taxon>
    </lineage>
</organism>
<feature type="transmembrane region" description="Helical" evidence="5">
    <location>
        <begin position="106"/>
        <end position="126"/>
    </location>
</feature>
<feature type="transmembrane region" description="Helical" evidence="5">
    <location>
        <begin position="279"/>
        <end position="300"/>
    </location>
</feature>
<feature type="transmembrane region" description="Helical" evidence="5">
    <location>
        <begin position="200"/>
        <end position="220"/>
    </location>
</feature>
<evidence type="ECO:0000256" key="3">
    <source>
        <dbReference type="ARBA" id="ARBA00022989"/>
    </source>
</evidence>
<keyword evidence="8" id="KW-1185">Reference proteome</keyword>
<comment type="caution">
    <text evidence="7">The sequence shown here is derived from an EMBL/GenBank/DDBJ whole genome shotgun (WGS) entry which is preliminary data.</text>
</comment>
<reference evidence="8" key="1">
    <citation type="journal article" date="2016" name="Proc. Natl. Acad. Sci. U.S.A.">
        <title>Comparative genomics of biotechnologically important yeasts.</title>
        <authorList>
            <person name="Riley R."/>
            <person name="Haridas S."/>
            <person name="Wolfe K.H."/>
            <person name="Lopes M.R."/>
            <person name="Hittinger C.T."/>
            <person name="Goeker M."/>
            <person name="Salamov A.A."/>
            <person name="Wisecaver J.H."/>
            <person name="Long T.M."/>
            <person name="Calvey C.H."/>
            <person name="Aerts A.L."/>
            <person name="Barry K.W."/>
            <person name="Choi C."/>
            <person name="Clum A."/>
            <person name="Coughlan A.Y."/>
            <person name="Deshpande S."/>
            <person name="Douglass A.P."/>
            <person name="Hanson S.J."/>
            <person name="Klenk H.-P."/>
            <person name="LaButti K.M."/>
            <person name="Lapidus A."/>
            <person name="Lindquist E.A."/>
            <person name="Lipzen A.M."/>
            <person name="Meier-Kolthoff J.P."/>
            <person name="Ohm R.A."/>
            <person name="Otillar R.P."/>
            <person name="Pangilinan J.L."/>
            <person name="Peng Y."/>
            <person name="Rokas A."/>
            <person name="Rosa C.A."/>
            <person name="Scheuner C."/>
            <person name="Sibirny A.A."/>
            <person name="Slot J.C."/>
            <person name="Stielow J.B."/>
            <person name="Sun H."/>
            <person name="Kurtzman C.P."/>
            <person name="Blackwell M."/>
            <person name="Grigoriev I.V."/>
            <person name="Jeffries T.W."/>
        </authorList>
    </citation>
    <scope>NUCLEOTIDE SEQUENCE [LARGE SCALE GENOMIC DNA]</scope>
    <source>
        <strain evidence="8">NRRL Y-1626</strain>
    </source>
</reference>